<accession>A0A1I7GFV4</accession>
<organism evidence="2 3">
    <name type="scientific">Alicyclobacillus macrosporangiidus</name>
    <dbReference type="NCBI Taxonomy" id="392015"/>
    <lineage>
        <taxon>Bacteria</taxon>
        <taxon>Bacillati</taxon>
        <taxon>Bacillota</taxon>
        <taxon>Bacilli</taxon>
        <taxon>Bacillales</taxon>
        <taxon>Alicyclobacillaceae</taxon>
        <taxon>Alicyclobacillus</taxon>
    </lineage>
</organism>
<reference evidence="3" key="1">
    <citation type="submission" date="2016-10" db="EMBL/GenBank/DDBJ databases">
        <authorList>
            <person name="Varghese N."/>
        </authorList>
    </citation>
    <scope>NUCLEOTIDE SEQUENCE [LARGE SCALE GENOMIC DNA]</scope>
    <source>
        <strain evidence="3">DSM 17980</strain>
    </source>
</reference>
<dbReference type="RefSeq" id="WP_074949569.1">
    <property type="nucleotide sequence ID" value="NZ_FPBV01000002.1"/>
</dbReference>
<dbReference type="EMBL" id="FPBV01000002">
    <property type="protein sequence ID" value="SFU47334.1"/>
    <property type="molecule type" value="Genomic_DNA"/>
</dbReference>
<protein>
    <submittedName>
        <fullName evidence="2">Uncharacterized protein</fullName>
    </submittedName>
</protein>
<name>A0A1I7GFV4_9BACL</name>
<evidence type="ECO:0000313" key="2">
    <source>
        <dbReference type="EMBL" id="SFU47334.1"/>
    </source>
</evidence>
<gene>
    <name evidence="2" type="ORF">SAMN05421543_102182</name>
</gene>
<keyword evidence="3" id="KW-1185">Reference proteome</keyword>
<dbReference type="Proteomes" id="UP000183508">
    <property type="component" value="Unassembled WGS sequence"/>
</dbReference>
<proteinExistence type="predicted"/>
<feature type="region of interest" description="Disordered" evidence="1">
    <location>
        <begin position="1"/>
        <end position="21"/>
    </location>
</feature>
<evidence type="ECO:0000256" key="1">
    <source>
        <dbReference type="SAM" id="MobiDB-lite"/>
    </source>
</evidence>
<sequence>MAPSEVVANNKVNSQGRAISPKIWHRSHDGAKLAHRVTQNTDAAAHGMDAAGLPCPRLHELGIRFQTREEQEDAVAR</sequence>
<evidence type="ECO:0000313" key="3">
    <source>
        <dbReference type="Proteomes" id="UP000183508"/>
    </source>
</evidence>
<dbReference type="AlphaFoldDB" id="A0A1I7GFV4"/>